<dbReference type="PANTHER" id="PTHR35936">
    <property type="entry name" value="MEMBRANE-BOUND LYTIC MUREIN TRANSGLYCOSYLASE F"/>
    <property type="match status" value="1"/>
</dbReference>
<reference evidence="3 4" key="1">
    <citation type="submission" date="2021-04" db="EMBL/GenBank/DDBJ databases">
        <title>novel species isolated from subtropical streams in China.</title>
        <authorList>
            <person name="Lu H."/>
        </authorList>
    </citation>
    <scope>NUCLEOTIDE SEQUENCE [LARGE SCALE GENOMIC DNA]</scope>
    <source>
        <strain evidence="3 4">FT147W</strain>
    </source>
</reference>
<dbReference type="InterPro" id="IPR001638">
    <property type="entry name" value="Solute-binding_3/MltF_N"/>
</dbReference>
<protein>
    <submittedName>
        <fullName evidence="3">Transporter substrate-binding domain-containing protein</fullName>
    </submittedName>
</protein>
<evidence type="ECO:0000313" key="3">
    <source>
        <dbReference type="EMBL" id="MBR7791664.1"/>
    </source>
</evidence>
<dbReference type="PANTHER" id="PTHR35936:SF6">
    <property type="entry name" value="AMINO ACID ABC TRANSPORTER SUBSTRATE-BINDING PAAT FAMILY PROTEIN"/>
    <property type="match status" value="1"/>
</dbReference>
<dbReference type="Proteomes" id="UP000682982">
    <property type="component" value="Unassembled WGS sequence"/>
</dbReference>
<evidence type="ECO:0000259" key="2">
    <source>
        <dbReference type="Pfam" id="PF00497"/>
    </source>
</evidence>
<dbReference type="Gene3D" id="3.40.190.10">
    <property type="entry name" value="Periplasmic binding protein-like II"/>
    <property type="match status" value="2"/>
</dbReference>
<feature type="domain" description="Solute-binding protein family 3/N-terminal" evidence="2">
    <location>
        <begin position="43"/>
        <end position="263"/>
    </location>
</feature>
<comment type="caution">
    <text evidence="3">The sequence shown here is derived from an EMBL/GenBank/DDBJ whole genome shotgun (WGS) entry which is preliminary data.</text>
</comment>
<keyword evidence="4" id="KW-1185">Reference proteome</keyword>
<dbReference type="EMBL" id="JAGSPK010000001">
    <property type="protein sequence ID" value="MBR7791664.1"/>
    <property type="molecule type" value="Genomic_DNA"/>
</dbReference>
<dbReference type="SUPFAM" id="SSF53850">
    <property type="entry name" value="Periplasmic binding protein-like II"/>
    <property type="match status" value="1"/>
</dbReference>
<name>A0ABS5H129_9BURK</name>
<proteinExistence type="predicted"/>
<gene>
    <name evidence="3" type="ORF">KDM87_03580</name>
</gene>
<keyword evidence="1" id="KW-0732">Signal</keyword>
<organism evidence="3 4">
    <name type="scientific">Undibacterium rivi</name>
    <dbReference type="NCBI Taxonomy" id="2828729"/>
    <lineage>
        <taxon>Bacteria</taxon>
        <taxon>Pseudomonadati</taxon>
        <taxon>Pseudomonadota</taxon>
        <taxon>Betaproteobacteria</taxon>
        <taxon>Burkholderiales</taxon>
        <taxon>Oxalobacteraceae</taxon>
        <taxon>Undibacterium</taxon>
    </lineage>
</organism>
<sequence length="267" mass="29708">MTIRSTSNISVRFLHFLRFLRLLLLFVFITGNSLTSARAETITLIGEDDWYPYSGLKDGRIRGFAADVIEAAYAAGGIQVRFASAPYSRCLMLAQTGQALGCFDSLQDAKLASLFIFHKEPIFKAVIGIYARENDKPPAISRLDLRGQKVGVTHGYTYGSDIENDAGIIRETAPSDLSNLRKLLRGRSDYSLVYTRVADHLRVTHPQEFQGKIKQVGVALEDKLFVSFSKSWPGATRYAQLLDSGLVAIRANGTYAKIEQRWQTPPP</sequence>
<evidence type="ECO:0000313" key="4">
    <source>
        <dbReference type="Proteomes" id="UP000682982"/>
    </source>
</evidence>
<evidence type="ECO:0000256" key="1">
    <source>
        <dbReference type="ARBA" id="ARBA00022729"/>
    </source>
</evidence>
<accession>A0ABS5H129</accession>
<dbReference type="RefSeq" id="WP_212677766.1">
    <property type="nucleotide sequence ID" value="NZ_JAGSPK010000001.1"/>
</dbReference>
<dbReference type="Pfam" id="PF00497">
    <property type="entry name" value="SBP_bac_3"/>
    <property type="match status" value="1"/>
</dbReference>